<proteinExistence type="inferred from homology"/>
<dbReference type="PANTHER" id="PTHR34478">
    <property type="entry name" value="PROTEIN LEMA"/>
    <property type="match status" value="1"/>
</dbReference>
<dbReference type="GO" id="GO:0016020">
    <property type="term" value="C:membrane"/>
    <property type="evidence" value="ECO:0007669"/>
    <property type="project" value="UniProtKB-SubCell"/>
</dbReference>
<evidence type="ECO:0000313" key="8">
    <source>
        <dbReference type="EMBL" id="MBS3057953.1"/>
    </source>
</evidence>
<comment type="similarity">
    <text evidence="2">Belongs to the LemA family.</text>
</comment>
<sequence>MAFLGISLLWWGIGVIVVIVLALVLIFNGLIVTRNRVKNSWSQIDVQLQKRNDLVPNLVETVKGYAKHERETFSMVTQARTAMVNAKSVPEKAKASDLLTGALKSLFAVAEAYPDLKASANFLNLQEQLTGVEEKIAYSRQFYNDSVLDFNNSIQVFPNRLFAGLMGFSQEEFFESEAVAKKVPKVSFP</sequence>
<evidence type="ECO:0000313" key="7">
    <source>
        <dbReference type="EMBL" id="HIH21444.1"/>
    </source>
</evidence>
<evidence type="ECO:0000313" key="9">
    <source>
        <dbReference type="Proteomes" id="UP000590964"/>
    </source>
</evidence>
<accession>A0A7J4JVE2</accession>
<evidence type="ECO:0000256" key="6">
    <source>
        <dbReference type="SAM" id="Phobius"/>
    </source>
</evidence>
<keyword evidence="3 6" id="KW-0812">Transmembrane</keyword>
<keyword evidence="5 6" id="KW-0472">Membrane</keyword>
<dbReference type="Proteomes" id="UP000680185">
    <property type="component" value="Unassembled WGS sequence"/>
</dbReference>
<evidence type="ECO:0000256" key="2">
    <source>
        <dbReference type="ARBA" id="ARBA00008854"/>
    </source>
</evidence>
<reference evidence="9" key="1">
    <citation type="journal article" date="2020" name="bioRxiv">
        <title>A rank-normalized archaeal taxonomy based on genome phylogeny resolves widespread incomplete and uneven classifications.</title>
        <authorList>
            <person name="Rinke C."/>
            <person name="Chuvochina M."/>
            <person name="Mussig A.J."/>
            <person name="Chaumeil P.-A."/>
            <person name="Waite D.W."/>
            <person name="Whitman W.B."/>
            <person name="Parks D.H."/>
            <person name="Hugenholtz P."/>
        </authorList>
    </citation>
    <scope>NUCLEOTIDE SEQUENCE [LARGE SCALE GENOMIC DNA]</scope>
</reference>
<dbReference type="EMBL" id="DUFW01000031">
    <property type="protein sequence ID" value="HIH21444.1"/>
    <property type="molecule type" value="Genomic_DNA"/>
</dbReference>
<dbReference type="InterPro" id="IPR007156">
    <property type="entry name" value="MamQ_LemA"/>
</dbReference>
<dbReference type="SUPFAM" id="SSF140478">
    <property type="entry name" value="LemA-like"/>
    <property type="match status" value="1"/>
</dbReference>
<dbReference type="EMBL" id="JAGVWB010000005">
    <property type="protein sequence ID" value="MBS3057953.1"/>
    <property type="molecule type" value="Genomic_DNA"/>
</dbReference>
<evidence type="ECO:0000256" key="1">
    <source>
        <dbReference type="ARBA" id="ARBA00004167"/>
    </source>
</evidence>
<evidence type="ECO:0000256" key="3">
    <source>
        <dbReference type="ARBA" id="ARBA00022692"/>
    </source>
</evidence>
<gene>
    <name evidence="7" type="ORF">HA222_02140</name>
    <name evidence="8" type="ORF">J4478_00955</name>
</gene>
<organism evidence="7 9">
    <name type="scientific">Candidatus Iainarchaeum sp</name>
    <dbReference type="NCBI Taxonomy" id="3101447"/>
    <lineage>
        <taxon>Archaea</taxon>
        <taxon>Candidatus Iainarchaeota</taxon>
        <taxon>Candidatus Iainarchaeia</taxon>
        <taxon>Candidatus Iainarchaeales</taxon>
        <taxon>Candidatus Iainarchaeaceae</taxon>
        <taxon>Candidatus Iainarchaeum</taxon>
    </lineage>
</organism>
<dbReference type="AlphaFoldDB" id="A0A7J4JVE2"/>
<dbReference type="Pfam" id="PF04011">
    <property type="entry name" value="LemA"/>
    <property type="match status" value="1"/>
</dbReference>
<reference evidence="8" key="2">
    <citation type="submission" date="2021-03" db="EMBL/GenBank/DDBJ databases">
        <authorList>
            <person name="Jaffe A."/>
        </authorList>
    </citation>
    <scope>NUCLEOTIDE SEQUENCE</scope>
    <source>
        <strain evidence="8">RIFCSPLOWO2_01_FULL_43_13</strain>
    </source>
</reference>
<comment type="caution">
    <text evidence="7">The sequence shown here is derived from an EMBL/GenBank/DDBJ whole genome shotgun (WGS) entry which is preliminary data.</text>
</comment>
<name>A0A7J4JVE2_9ARCH</name>
<protein>
    <submittedName>
        <fullName evidence="7">LemA family protein</fullName>
    </submittedName>
</protein>
<evidence type="ECO:0000256" key="4">
    <source>
        <dbReference type="ARBA" id="ARBA00022989"/>
    </source>
</evidence>
<dbReference type="InterPro" id="IPR023353">
    <property type="entry name" value="LemA-like_dom_sf"/>
</dbReference>
<dbReference type="Proteomes" id="UP000590964">
    <property type="component" value="Unassembled WGS sequence"/>
</dbReference>
<dbReference type="PANTHER" id="PTHR34478:SF2">
    <property type="entry name" value="MEMBRANE PROTEIN"/>
    <property type="match status" value="1"/>
</dbReference>
<comment type="subcellular location">
    <subcellularLocation>
        <location evidence="1">Membrane</location>
        <topology evidence="1">Single-pass membrane protein</topology>
    </subcellularLocation>
</comment>
<dbReference type="Gene3D" id="1.20.1440.20">
    <property type="entry name" value="LemA-like domain"/>
    <property type="match status" value="1"/>
</dbReference>
<evidence type="ECO:0000256" key="5">
    <source>
        <dbReference type="ARBA" id="ARBA00023136"/>
    </source>
</evidence>
<keyword evidence="4 6" id="KW-1133">Transmembrane helix</keyword>
<reference evidence="8" key="3">
    <citation type="submission" date="2021-05" db="EMBL/GenBank/DDBJ databases">
        <title>Protein family content uncovers lineage relationships and bacterial pathway maintenance mechanisms in DPANN archaea.</title>
        <authorList>
            <person name="Castelle C.J."/>
            <person name="Meheust R."/>
            <person name="Jaffe A.L."/>
            <person name="Seitz K."/>
            <person name="Gong X."/>
            <person name="Baker B.J."/>
            <person name="Banfield J.F."/>
        </authorList>
    </citation>
    <scope>NUCLEOTIDE SEQUENCE</scope>
    <source>
        <strain evidence="8">RIFCSPLOWO2_01_FULL_43_13</strain>
    </source>
</reference>
<feature type="transmembrane region" description="Helical" evidence="6">
    <location>
        <begin position="6"/>
        <end position="31"/>
    </location>
</feature>